<feature type="non-terminal residue" evidence="1">
    <location>
        <position position="1"/>
    </location>
</feature>
<dbReference type="EMBL" id="CAJVQC010000591">
    <property type="protein sequence ID" value="CAG8475094.1"/>
    <property type="molecule type" value="Genomic_DNA"/>
</dbReference>
<reference evidence="1" key="1">
    <citation type="submission" date="2021-06" db="EMBL/GenBank/DDBJ databases">
        <authorList>
            <person name="Kallberg Y."/>
            <person name="Tangrot J."/>
            <person name="Rosling A."/>
        </authorList>
    </citation>
    <scope>NUCLEOTIDE SEQUENCE</scope>
    <source>
        <strain evidence="1">MA461A</strain>
    </source>
</reference>
<evidence type="ECO:0000313" key="2">
    <source>
        <dbReference type="Proteomes" id="UP000789920"/>
    </source>
</evidence>
<proteinExistence type="predicted"/>
<accession>A0ACA9KJH0</accession>
<organism evidence="1 2">
    <name type="scientific">Racocetra persica</name>
    <dbReference type="NCBI Taxonomy" id="160502"/>
    <lineage>
        <taxon>Eukaryota</taxon>
        <taxon>Fungi</taxon>
        <taxon>Fungi incertae sedis</taxon>
        <taxon>Mucoromycota</taxon>
        <taxon>Glomeromycotina</taxon>
        <taxon>Glomeromycetes</taxon>
        <taxon>Diversisporales</taxon>
        <taxon>Gigasporaceae</taxon>
        <taxon>Racocetra</taxon>
    </lineage>
</organism>
<evidence type="ECO:0000313" key="1">
    <source>
        <dbReference type="EMBL" id="CAG8475094.1"/>
    </source>
</evidence>
<sequence>NSVTLNRAYRSLRNILFIIIPKLTDEKPAVLQVGDVIHIKLSGDG</sequence>
<name>A0ACA9KJH0_9GLOM</name>
<protein>
    <submittedName>
        <fullName evidence="1">32407_t:CDS:1</fullName>
    </submittedName>
</protein>
<comment type="caution">
    <text evidence="1">The sequence shown here is derived from an EMBL/GenBank/DDBJ whole genome shotgun (WGS) entry which is preliminary data.</text>
</comment>
<gene>
    <name evidence="1" type="ORF">RPERSI_LOCUS743</name>
</gene>
<keyword evidence="2" id="KW-1185">Reference proteome</keyword>
<dbReference type="Proteomes" id="UP000789920">
    <property type="component" value="Unassembled WGS sequence"/>
</dbReference>